<dbReference type="eggNOG" id="COG0758">
    <property type="taxonomic scope" value="Bacteria"/>
</dbReference>
<comment type="similarity">
    <text evidence="1">Belongs to the DprA/Smf family.</text>
</comment>
<feature type="domain" description="Smf/DprA SLOG" evidence="2">
    <location>
        <begin position="77"/>
        <end position="281"/>
    </location>
</feature>
<dbReference type="PANTHER" id="PTHR43022:SF1">
    <property type="entry name" value="PROTEIN SMF"/>
    <property type="match status" value="1"/>
</dbReference>
<gene>
    <name evidence="3" type="ordered locus">Pedsa_1837</name>
</gene>
<organism evidence="3 4">
    <name type="scientific">Pseudopedobacter saltans (strain ATCC 51119 / DSM 12145 / JCM 21818 / CCUG 39354 / LMG 10337 / NBRC 100064 / NCIMB 13643)</name>
    <name type="common">Pedobacter saltans</name>
    <dbReference type="NCBI Taxonomy" id="762903"/>
    <lineage>
        <taxon>Bacteria</taxon>
        <taxon>Pseudomonadati</taxon>
        <taxon>Bacteroidota</taxon>
        <taxon>Sphingobacteriia</taxon>
        <taxon>Sphingobacteriales</taxon>
        <taxon>Sphingobacteriaceae</taxon>
        <taxon>Pseudopedobacter</taxon>
    </lineage>
</organism>
<accession>F0S8R1</accession>
<dbReference type="Proteomes" id="UP000000310">
    <property type="component" value="Chromosome"/>
</dbReference>
<reference evidence="4" key="2">
    <citation type="submission" date="2011-02" db="EMBL/GenBank/DDBJ databases">
        <title>The complete genome of Pedobacter saltans DSM 12145.</title>
        <authorList>
            <consortium name="US DOE Joint Genome Institute (JGI-PGF)"/>
            <person name="Lucas S."/>
            <person name="Copeland A."/>
            <person name="Lapidus A."/>
            <person name="Bruce D."/>
            <person name="Goodwin L."/>
            <person name="Pitluck S."/>
            <person name="Kyrpides N."/>
            <person name="Mavromatis K."/>
            <person name="Pagani I."/>
            <person name="Ivanova N."/>
            <person name="Ovchinnikova G."/>
            <person name="Lu M."/>
            <person name="Detter J.C."/>
            <person name="Han C."/>
            <person name="Land M."/>
            <person name="Hauser L."/>
            <person name="Markowitz V."/>
            <person name="Cheng J.-F."/>
            <person name="Hugenholtz P."/>
            <person name="Woyke T."/>
            <person name="Wu D."/>
            <person name="Tindall B."/>
            <person name="Pomrenke H.G."/>
            <person name="Brambilla E."/>
            <person name="Klenk H.-P."/>
            <person name="Eisen J.A."/>
        </authorList>
    </citation>
    <scope>NUCLEOTIDE SEQUENCE [LARGE SCALE GENOMIC DNA]</scope>
    <source>
        <strain evidence="4">ATCC 51119 / DSM 12145 / JCM 21818 / LMG 10337 / NBRC 100064 / NCIMB 13643</strain>
    </source>
</reference>
<evidence type="ECO:0000313" key="3">
    <source>
        <dbReference type="EMBL" id="ADY52392.1"/>
    </source>
</evidence>
<keyword evidence="4" id="KW-1185">Reference proteome</keyword>
<dbReference type="GO" id="GO:0009294">
    <property type="term" value="P:DNA-mediated transformation"/>
    <property type="evidence" value="ECO:0007669"/>
    <property type="project" value="InterPro"/>
</dbReference>
<evidence type="ECO:0000259" key="2">
    <source>
        <dbReference type="Pfam" id="PF02481"/>
    </source>
</evidence>
<dbReference type="AlphaFoldDB" id="F0S8R1"/>
<dbReference type="OrthoDB" id="9785707at2"/>
<dbReference type="EMBL" id="CP002545">
    <property type="protein sequence ID" value="ADY52392.1"/>
    <property type="molecule type" value="Genomic_DNA"/>
</dbReference>
<dbReference type="STRING" id="762903.Pedsa_1837"/>
<reference evidence="3 4" key="1">
    <citation type="journal article" date="2011" name="Stand. Genomic Sci.">
        <title>Complete genome sequence of the gliding, heparinolytic Pedobacter saltans type strain (113).</title>
        <authorList>
            <person name="Liolios K."/>
            <person name="Sikorski J."/>
            <person name="Lu M."/>
            <person name="Nolan M."/>
            <person name="Lapidus A."/>
            <person name="Lucas S."/>
            <person name="Hammon N."/>
            <person name="Deshpande S."/>
            <person name="Cheng J.F."/>
            <person name="Tapia R."/>
            <person name="Han C."/>
            <person name="Goodwin L."/>
            <person name="Pitluck S."/>
            <person name="Huntemann M."/>
            <person name="Ivanova N."/>
            <person name="Pagani I."/>
            <person name="Mavromatis K."/>
            <person name="Ovchinikova G."/>
            <person name="Pati A."/>
            <person name="Chen A."/>
            <person name="Palaniappan K."/>
            <person name="Land M."/>
            <person name="Hauser L."/>
            <person name="Brambilla E.M."/>
            <person name="Kotsyurbenko O."/>
            <person name="Rohde M."/>
            <person name="Tindall B.J."/>
            <person name="Abt B."/>
            <person name="Goker M."/>
            <person name="Detter J.C."/>
            <person name="Woyke T."/>
            <person name="Bristow J."/>
            <person name="Eisen J.A."/>
            <person name="Markowitz V."/>
            <person name="Hugenholtz P."/>
            <person name="Klenk H.P."/>
            <person name="Kyrpides N.C."/>
        </authorList>
    </citation>
    <scope>NUCLEOTIDE SEQUENCE [LARGE SCALE GENOMIC DNA]</scope>
    <source>
        <strain evidence="4">ATCC 51119 / DSM 12145 / JCM 21818 / LMG 10337 / NBRC 100064 / NCIMB 13643</strain>
    </source>
</reference>
<dbReference type="HOGENOM" id="CLU_029601_0_3_10"/>
<protein>
    <submittedName>
        <fullName evidence="3">DNA protecting protein DprA</fullName>
    </submittedName>
</protein>
<dbReference type="KEGG" id="psn:Pedsa_1837"/>
<dbReference type="Pfam" id="PF02481">
    <property type="entry name" value="DNA_processg_A"/>
    <property type="match status" value="1"/>
</dbReference>
<name>F0S8R1_PSESL</name>
<sequence length="361" mass="40012">MFYEIALGLTKGLGNLTIRHLLNHIESAEAIFKSSKTDLEAILGTKSKIISAILEKESFARAEEELAFVEKYKIKPLFITDKEYPKRLINCADAPVLLFFKGNADLNKQKVVSVVGTRNGTTYGKQFCDELISNLKAQNVMIVSGLAYGIDVFAHRAALHNDITTIGVLGHGLDLIYPAAHRNVAEQMLSDGGLLTEYYPKSFVDRGNFPKRNRIIAGMADAVIVVEATKTGGALITAEIANSYNKDVFAVPGRLDDEYSEGCNFLIKTNRAHLLTGVEDLEYIMGWKKQELKTEKQLKLIHDLNKDELIVFEVIKAHDQIAIDDLQVSLNMQQSKLAVALLGLEMKSVIVSLPGKIYKVN</sequence>
<dbReference type="InterPro" id="IPR003488">
    <property type="entry name" value="DprA"/>
</dbReference>
<dbReference type="RefSeq" id="WP_013632880.1">
    <property type="nucleotide sequence ID" value="NC_015177.1"/>
</dbReference>
<dbReference type="SUPFAM" id="SSF102405">
    <property type="entry name" value="MCP/YpsA-like"/>
    <property type="match status" value="1"/>
</dbReference>
<proteinExistence type="inferred from homology"/>
<dbReference type="NCBIfam" id="TIGR00732">
    <property type="entry name" value="dprA"/>
    <property type="match status" value="1"/>
</dbReference>
<dbReference type="Gene3D" id="3.40.50.450">
    <property type="match status" value="1"/>
</dbReference>
<evidence type="ECO:0000313" key="4">
    <source>
        <dbReference type="Proteomes" id="UP000000310"/>
    </source>
</evidence>
<evidence type="ECO:0000256" key="1">
    <source>
        <dbReference type="ARBA" id="ARBA00006525"/>
    </source>
</evidence>
<dbReference type="PANTHER" id="PTHR43022">
    <property type="entry name" value="PROTEIN SMF"/>
    <property type="match status" value="1"/>
</dbReference>
<dbReference type="InterPro" id="IPR057666">
    <property type="entry name" value="DrpA_SLOG"/>
</dbReference>